<name>A0AAN7P1T7_9COLE</name>
<organism evidence="2 3">
    <name type="scientific">Aquatica leii</name>
    <dbReference type="NCBI Taxonomy" id="1421715"/>
    <lineage>
        <taxon>Eukaryota</taxon>
        <taxon>Metazoa</taxon>
        <taxon>Ecdysozoa</taxon>
        <taxon>Arthropoda</taxon>
        <taxon>Hexapoda</taxon>
        <taxon>Insecta</taxon>
        <taxon>Pterygota</taxon>
        <taxon>Neoptera</taxon>
        <taxon>Endopterygota</taxon>
        <taxon>Coleoptera</taxon>
        <taxon>Polyphaga</taxon>
        <taxon>Elateriformia</taxon>
        <taxon>Elateroidea</taxon>
        <taxon>Lampyridae</taxon>
        <taxon>Luciolinae</taxon>
        <taxon>Aquatica</taxon>
    </lineage>
</organism>
<keyword evidence="1" id="KW-0732">Signal</keyword>
<feature type="signal peptide" evidence="1">
    <location>
        <begin position="1"/>
        <end position="28"/>
    </location>
</feature>
<reference evidence="3" key="1">
    <citation type="submission" date="2023-01" db="EMBL/GenBank/DDBJ databases">
        <title>Key to firefly adult light organ development and bioluminescence: homeobox transcription factors regulate luciferase expression and transportation to peroxisome.</title>
        <authorList>
            <person name="Fu X."/>
        </authorList>
    </citation>
    <scope>NUCLEOTIDE SEQUENCE [LARGE SCALE GENOMIC DNA]</scope>
</reference>
<keyword evidence="3" id="KW-1185">Reference proteome</keyword>
<dbReference type="AlphaFoldDB" id="A0AAN7P1T7"/>
<sequence length="208" mass="23851">MTFYVEGCSRMKFFIVLMLLSNLHFVFGDCPDCDGQSSFYNAIGCAVLCRRKSCPTNYNCRNVLEKYKAEKKCYFDGKYYDVNTTLPEKYPTRDGSGMCNYQCNYSPDPEGYFLTEVDCESNPNVPTTEQCNKMLQIQAIFVLQFNTAITYTPDVCKLGIIIAFNMPPTNCGGRKCCKFLDRSYKRGTVFRVFNNLCYCLCPPVMICR</sequence>
<comment type="caution">
    <text evidence="2">The sequence shown here is derived from an EMBL/GenBank/DDBJ whole genome shotgun (WGS) entry which is preliminary data.</text>
</comment>
<dbReference type="EMBL" id="JARPUR010000006">
    <property type="protein sequence ID" value="KAK4873716.1"/>
    <property type="molecule type" value="Genomic_DNA"/>
</dbReference>
<proteinExistence type="predicted"/>
<protein>
    <submittedName>
        <fullName evidence="2">Uncharacterized protein</fullName>
    </submittedName>
</protein>
<gene>
    <name evidence="2" type="ORF">RN001_013076</name>
</gene>
<accession>A0AAN7P1T7</accession>
<evidence type="ECO:0000313" key="3">
    <source>
        <dbReference type="Proteomes" id="UP001353858"/>
    </source>
</evidence>
<evidence type="ECO:0000313" key="2">
    <source>
        <dbReference type="EMBL" id="KAK4873716.1"/>
    </source>
</evidence>
<evidence type="ECO:0000256" key="1">
    <source>
        <dbReference type="SAM" id="SignalP"/>
    </source>
</evidence>
<feature type="chain" id="PRO_5042899938" evidence="1">
    <location>
        <begin position="29"/>
        <end position="208"/>
    </location>
</feature>
<dbReference type="Proteomes" id="UP001353858">
    <property type="component" value="Unassembled WGS sequence"/>
</dbReference>